<organism evidence="1 2">
    <name type="scientific">Deinococcus oregonensis</name>
    <dbReference type="NCBI Taxonomy" id="1805970"/>
    <lineage>
        <taxon>Bacteria</taxon>
        <taxon>Thermotogati</taxon>
        <taxon>Deinococcota</taxon>
        <taxon>Deinococci</taxon>
        <taxon>Deinococcales</taxon>
        <taxon>Deinococcaceae</taxon>
        <taxon>Deinococcus</taxon>
    </lineage>
</organism>
<keyword evidence="2" id="KW-1185">Reference proteome</keyword>
<dbReference type="Proteomes" id="UP001589733">
    <property type="component" value="Unassembled WGS sequence"/>
</dbReference>
<dbReference type="RefSeq" id="WP_380004520.1">
    <property type="nucleotide sequence ID" value="NZ_JBHLYR010000006.1"/>
</dbReference>
<dbReference type="EMBL" id="JBHLYR010000006">
    <property type="protein sequence ID" value="MFB9990520.1"/>
    <property type="molecule type" value="Genomic_DNA"/>
</dbReference>
<gene>
    <name evidence="1" type="ORF">ACFFLM_00770</name>
</gene>
<evidence type="ECO:0000313" key="1">
    <source>
        <dbReference type="EMBL" id="MFB9990520.1"/>
    </source>
</evidence>
<protein>
    <recommendedName>
        <fullName evidence="3">Secreted protein</fullName>
    </recommendedName>
</protein>
<reference evidence="1 2" key="1">
    <citation type="submission" date="2024-09" db="EMBL/GenBank/DDBJ databases">
        <authorList>
            <person name="Sun Q."/>
            <person name="Mori K."/>
        </authorList>
    </citation>
    <scope>NUCLEOTIDE SEQUENCE [LARGE SCALE GENOMIC DNA]</scope>
    <source>
        <strain evidence="1 2">JCM 13503</strain>
    </source>
</reference>
<accession>A0ABV6ASX0</accession>
<proteinExistence type="predicted"/>
<comment type="caution">
    <text evidence="1">The sequence shown here is derived from an EMBL/GenBank/DDBJ whole genome shotgun (WGS) entry which is preliminary data.</text>
</comment>
<evidence type="ECO:0008006" key="3">
    <source>
        <dbReference type="Google" id="ProtNLM"/>
    </source>
</evidence>
<sequence length="98" mass="10384">MASIVPKILSDFWRLRWSILGTATAADPTKAMPVSTSNPLPVPLIGANTMTSTGTITAAGHTVGESGVLLRWVFASSCVCSPAFTSVERQKPFNSLDF</sequence>
<name>A0ABV6ASX0_9DEIO</name>
<evidence type="ECO:0000313" key="2">
    <source>
        <dbReference type="Proteomes" id="UP001589733"/>
    </source>
</evidence>